<feature type="coiled-coil region" evidence="1">
    <location>
        <begin position="80"/>
        <end position="273"/>
    </location>
</feature>
<evidence type="ECO:0000256" key="1">
    <source>
        <dbReference type="SAM" id="Coils"/>
    </source>
</evidence>
<evidence type="ECO:0000313" key="3">
    <source>
        <dbReference type="EMBL" id="OHS93044.1"/>
    </source>
</evidence>
<comment type="caution">
    <text evidence="3">The sequence shown here is derived from an EMBL/GenBank/DDBJ whole genome shotgun (WGS) entry which is preliminary data.</text>
</comment>
<proteinExistence type="predicted"/>
<keyword evidence="1" id="KW-0175">Coiled coil</keyword>
<name>A0A1J4J770_9EUKA</name>
<dbReference type="AlphaFoldDB" id="A0A1J4J770"/>
<gene>
    <name evidence="3" type="ORF">TRFO_12040</name>
</gene>
<sequence length="660" mass="77497">MKSQNKLFSNGNMFNNTLTTSSDSINKDSIIDQMQEKIGELLHTNEELCNVKNQLEMQKEKNITLQTQLDHERQLSQQKIAQMDEENTEKSEIIAELKMQINELTKNKEFLEGNINQLEKKVDEINQNSDNKIIQQVSYQTGELKATIESRNQEIKELKTQIQTLKEKHSSSNEEINKSRIENERLQASKFEKEREIQQCKEEIKKLRNKFTGIKERHQKEKENNQKLMIDLNDCQNEILKYKQKEEISRERIEKLEKDLKESDSLINQVLALSPGFSNIDNALKYFVEKVDECQILKQELKSQRRTLKKFAFAIQKYESKLEMTQKSSEKVKSTNTALLNKCEEQQKQINLLKNNMERYQRRISILPVYENINSELKDRLNDIIRTIHPDVSELTFRNLMVFVIMLKRWKTLPGTQHNYVKDSRNWWWMNHNESQKLTGNDIINNINNLKDEIEKSRIHAEDLKLQNERYQNELQTAKLSAEKTDQMLKSDAEKIADLENQIADLQKASETKISSETLTDLSTKLSKTKKKLMNARLKLKENDLEISNLQVSLSQTKQQYNHQCILTKQHERSLENTKYQLYNAQNGIITLQQGNNMKTKEILALERGIAKEHRSAITSQTQNTVLNIENRRLNFQVSRQNKLMTMSPPDHQSVELSPK</sequence>
<keyword evidence="4" id="KW-1185">Reference proteome</keyword>
<evidence type="ECO:0000256" key="2">
    <source>
        <dbReference type="SAM" id="MobiDB-lite"/>
    </source>
</evidence>
<dbReference type="EMBL" id="MLAK01001437">
    <property type="protein sequence ID" value="OHS93044.1"/>
    <property type="molecule type" value="Genomic_DNA"/>
</dbReference>
<protein>
    <submittedName>
        <fullName evidence="3">Uncharacterized protein</fullName>
    </submittedName>
</protein>
<feature type="region of interest" description="Disordered" evidence="2">
    <location>
        <begin position="1"/>
        <end position="24"/>
    </location>
</feature>
<dbReference type="RefSeq" id="XP_068346181.1">
    <property type="nucleotide sequence ID" value="XM_068496393.1"/>
</dbReference>
<organism evidence="3 4">
    <name type="scientific">Tritrichomonas foetus</name>
    <dbReference type="NCBI Taxonomy" id="1144522"/>
    <lineage>
        <taxon>Eukaryota</taxon>
        <taxon>Metamonada</taxon>
        <taxon>Parabasalia</taxon>
        <taxon>Tritrichomonadida</taxon>
        <taxon>Tritrichomonadidae</taxon>
        <taxon>Tritrichomonas</taxon>
    </lineage>
</organism>
<evidence type="ECO:0000313" key="4">
    <source>
        <dbReference type="Proteomes" id="UP000179807"/>
    </source>
</evidence>
<feature type="coiled-coil region" evidence="1">
    <location>
        <begin position="447"/>
        <end position="539"/>
    </location>
</feature>
<dbReference type="GeneID" id="94831097"/>
<feature type="coiled-coil region" evidence="1">
    <location>
        <begin position="336"/>
        <end position="363"/>
    </location>
</feature>
<reference evidence="3" key="1">
    <citation type="submission" date="2016-10" db="EMBL/GenBank/DDBJ databases">
        <authorList>
            <person name="Benchimol M."/>
            <person name="Almeida L.G."/>
            <person name="Vasconcelos A.T."/>
            <person name="Perreira-Neves A."/>
            <person name="Rosa I.A."/>
            <person name="Tasca T."/>
            <person name="Bogo M.R."/>
            <person name="de Souza W."/>
        </authorList>
    </citation>
    <scope>NUCLEOTIDE SEQUENCE [LARGE SCALE GENOMIC DNA]</scope>
    <source>
        <strain evidence="3">K</strain>
    </source>
</reference>
<feature type="compositionally biased region" description="Polar residues" evidence="2">
    <location>
        <begin position="1"/>
        <end position="20"/>
    </location>
</feature>
<dbReference type="Proteomes" id="UP000179807">
    <property type="component" value="Unassembled WGS sequence"/>
</dbReference>
<accession>A0A1J4J770</accession>
<dbReference type="VEuPathDB" id="TrichDB:TRFO_12040"/>